<evidence type="ECO:0000313" key="9">
    <source>
        <dbReference type="Proteomes" id="UP000664521"/>
    </source>
</evidence>
<accession>A0A8H3FZW5</accession>
<feature type="transmembrane region" description="Helical" evidence="7">
    <location>
        <begin position="154"/>
        <end position="174"/>
    </location>
</feature>
<dbReference type="GO" id="GO:0022857">
    <property type="term" value="F:transmembrane transporter activity"/>
    <property type="evidence" value="ECO:0007669"/>
    <property type="project" value="InterPro"/>
</dbReference>
<comment type="subcellular location">
    <subcellularLocation>
        <location evidence="1">Membrane</location>
        <topology evidence="1">Multi-pass membrane protein</topology>
    </subcellularLocation>
</comment>
<dbReference type="EMBL" id="CAJPDS010000082">
    <property type="protein sequence ID" value="CAF9935366.1"/>
    <property type="molecule type" value="Genomic_DNA"/>
</dbReference>
<keyword evidence="3 7" id="KW-0812">Transmembrane</keyword>
<feature type="transmembrane region" description="Helical" evidence="7">
    <location>
        <begin position="495"/>
        <end position="513"/>
    </location>
</feature>
<keyword evidence="4 7" id="KW-1133">Transmembrane helix</keyword>
<dbReference type="PANTHER" id="PTHR45649:SF8">
    <property type="entry name" value="PERMEASE, PUTATIVE-RELATED"/>
    <property type="match status" value="1"/>
</dbReference>
<protein>
    <recommendedName>
        <fullName evidence="10">GABA permease</fullName>
    </recommendedName>
</protein>
<feature type="region of interest" description="Disordered" evidence="6">
    <location>
        <begin position="531"/>
        <end position="559"/>
    </location>
</feature>
<dbReference type="GO" id="GO:0016020">
    <property type="term" value="C:membrane"/>
    <property type="evidence" value="ECO:0007669"/>
    <property type="project" value="UniProtKB-SubCell"/>
</dbReference>
<evidence type="ECO:0000256" key="7">
    <source>
        <dbReference type="SAM" id="Phobius"/>
    </source>
</evidence>
<dbReference type="Proteomes" id="UP000664521">
    <property type="component" value="Unassembled WGS sequence"/>
</dbReference>
<feature type="transmembrane region" description="Helical" evidence="7">
    <location>
        <begin position="223"/>
        <end position="244"/>
    </location>
</feature>
<feature type="transmembrane region" description="Helical" evidence="7">
    <location>
        <begin position="366"/>
        <end position="386"/>
    </location>
</feature>
<feature type="transmembrane region" description="Helical" evidence="7">
    <location>
        <begin position="186"/>
        <end position="203"/>
    </location>
</feature>
<name>A0A8H3FZW5_9LECA</name>
<comment type="caution">
    <text evidence="8">The sequence shown here is derived from an EMBL/GenBank/DDBJ whole genome shotgun (WGS) entry which is preliminary data.</text>
</comment>
<evidence type="ECO:0000256" key="2">
    <source>
        <dbReference type="ARBA" id="ARBA00022448"/>
    </source>
</evidence>
<keyword evidence="5 7" id="KW-0472">Membrane</keyword>
<feature type="transmembrane region" description="Helical" evidence="7">
    <location>
        <begin position="312"/>
        <end position="335"/>
    </location>
</feature>
<keyword evidence="2" id="KW-0813">Transport</keyword>
<dbReference type="Pfam" id="PF13520">
    <property type="entry name" value="AA_permease_2"/>
    <property type="match status" value="1"/>
</dbReference>
<dbReference type="GO" id="GO:0006865">
    <property type="term" value="P:amino acid transport"/>
    <property type="evidence" value="ECO:0007669"/>
    <property type="project" value="InterPro"/>
</dbReference>
<feature type="transmembrane region" description="Helical" evidence="7">
    <location>
        <begin position="30"/>
        <end position="54"/>
    </location>
</feature>
<feature type="transmembrane region" description="Helical" evidence="7">
    <location>
        <begin position="114"/>
        <end position="134"/>
    </location>
</feature>
<keyword evidence="9" id="KW-1185">Reference proteome</keyword>
<evidence type="ECO:0000256" key="4">
    <source>
        <dbReference type="ARBA" id="ARBA00022989"/>
    </source>
</evidence>
<dbReference type="InterPro" id="IPR002293">
    <property type="entry name" value="AA/rel_permease1"/>
</dbReference>
<evidence type="ECO:0008006" key="10">
    <source>
        <dbReference type="Google" id="ProtNLM"/>
    </source>
</evidence>
<organism evidence="8 9">
    <name type="scientific">Heterodermia speciosa</name>
    <dbReference type="NCBI Taxonomy" id="116794"/>
    <lineage>
        <taxon>Eukaryota</taxon>
        <taxon>Fungi</taxon>
        <taxon>Dikarya</taxon>
        <taxon>Ascomycota</taxon>
        <taxon>Pezizomycotina</taxon>
        <taxon>Lecanoromycetes</taxon>
        <taxon>OSLEUM clade</taxon>
        <taxon>Lecanoromycetidae</taxon>
        <taxon>Caliciales</taxon>
        <taxon>Physciaceae</taxon>
        <taxon>Heterodermia</taxon>
    </lineage>
</organism>
<feature type="transmembrane region" description="Helical" evidence="7">
    <location>
        <begin position="66"/>
        <end position="93"/>
    </location>
</feature>
<dbReference type="OrthoDB" id="3257095at2759"/>
<feature type="transmembrane region" description="Helical" evidence="7">
    <location>
        <begin position="462"/>
        <end position="483"/>
    </location>
</feature>
<proteinExistence type="predicted"/>
<dbReference type="PANTHER" id="PTHR45649">
    <property type="entry name" value="AMINO-ACID PERMEASE BAT1"/>
    <property type="match status" value="1"/>
</dbReference>
<evidence type="ECO:0000256" key="5">
    <source>
        <dbReference type="ARBA" id="ARBA00023136"/>
    </source>
</evidence>
<sequence length="559" mass="59688">MSHEKVFHEGVQEDAVLESLGYQQELKRSFGLIGMIGFSFSIVTSWSALGGVLIVGVESGGPPVMIYSWIGISVFALAVAYAMAEICSAYPVAGGQYSWVAVLAPPSVARGMSYVTGWFMITGILAMGATNNFIGANFILGQANLSFPNYTIERWHTVLLTYLIAWISTVINIYGPHLLDKISRVAIIWNIVSFVVVVITILACNDHKQPASFVFKDFQNFSGFGTAYCAILGLLQSAFGMCCYDAPAHMTEEMLNASREAPKAIVMSVYIGAITGFIFLISVCFCIGDITTTAESTTGVPLIEIFYNSTQSVVGACFLTSTLVVIVLICANGLLAEASRSLYAFARDKGLPFSSTIAKVDPKRQVPVYAILLACVVQMALNSIYFGTLTGFNTVISIGTEGFCTSLFPSSPYLPPAPFPPKIQAKTNDNQQTPDLSYAMPLLARLTSPTTPLPGPYTLGKLSVPLNILGLLFLLFTSITFNFPTLSPVNEEDMNYTCAAIGVIALVSIATWVTTGRRGFTGPQVQVVEGVGGGETGKGEGKVEAGGGEKIVTPESESG</sequence>
<reference evidence="8" key="1">
    <citation type="submission" date="2021-03" db="EMBL/GenBank/DDBJ databases">
        <authorList>
            <person name="Tagirdzhanova G."/>
        </authorList>
    </citation>
    <scope>NUCLEOTIDE SEQUENCE</scope>
</reference>
<dbReference type="InterPro" id="IPR004840">
    <property type="entry name" value="Amino_acid_permease_CS"/>
</dbReference>
<dbReference type="AlphaFoldDB" id="A0A8H3FZW5"/>
<dbReference type="Gene3D" id="1.20.1740.10">
    <property type="entry name" value="Amino acid/polyamine transporter I"/>
    <property type="match status" value="1"/>
</dbReference>
<dbReference type="PROSITE" id="PS00218">
    <property type="entry name" value="AMINO_ACID_PERMEASE_1"/>
    <property type="match status" value="1"/>
</dbReference>
<feature type="transmembrane region" description="Helical" evidence="7">
    <location>
        <begin position="265"/>
        <end position="292"/>
    </location>
</feature>
<evidence type="ECO:0000256" key="6">
    <source>
        <dbReference type="SAM" id="MobiDB-lite"/>
    </source>
</evidence>
<gene>
    <name evidence="8" type="ORF">HETSPECPRED_009764</name>
</gene>
<evidence type="ECO:0000256" key="3">
    <source>
        <dbReference type="ARBA" id="ARBA00022692"/>
    </source>
</evidence>
<evidence type="ECO:0000256" key="1">
    <source>
        <dbReference type="ARBA" id="ARBA00004141"/>
    </source>
</evidence>
<evidence type="ECO:0000313" key="8">
    <source>
        <dbReference type="EMBL" id="CAF9935366.1"/>
    </source>
</evidence>